<evidence type="ECO:0000313" key="3">
    <source>
        <dbReference type="Proteomes" id="UP000585614"/>
    </source>
</evidence>
<name>A0A7J7RXR5_RHIFE</name>
<evidence type="ECO:0000313" key="2">
    <source>
        <dbReference type="EMBL" id="KAF6280931.1"/>
    </source>
</evidence>
<dbReference type="PROSITE" id="PS51257">
    <property type="entry name" value="PROKAR_LIPOPROTEIN"/>
    <property type="match status" value="1"/>
</dbReference>
<dbReference type="EMBL" id="JACAGC010000024">
    <property type="protein sequence ID" value="KAF6280931.1"/>
    <property type="molecule type" value="Genomic_DNA"/>
</dbReference>
<feature type="region of interest" description="Disordered" evidence="1">
    <location>
        <begin position="225"/>
        <end position="245"/>
    </location>
</feature>
<comment type="caution">
    <text evidence="2">The sequence shown here is derived from an EMBL/GenBank/DDBJ whole genome shotgun (WGS) entry which is preliminary data.</text>
</comment>
<gene>
    <name evidence="2" type="ORF">mRhiFer1_009310</name>
</gene>
<dbReference type="Proteomes" id="UP000585614">
    <property type="component" value="Unassembled WGS sequence"/>
</dbReference>
<evidence type="ECO:0000256" key="1">
    <source>
        <dbReference type="SAM" id="MobiDB-lite"/>
    </source>
</evidence>
<organism evidence="2 3">
    <name type="scientific">Rhinolophus ferrumequinum</name>
    <name type="common">Greater horseshoe bat</name>
    <dbReference type="NCBI Taxonomy" id="59479"/>
    <lineage>
        <taxon>Eukaryota</taxon>
        <taxon>Metazoa</taxon>
        <taxon>Chordata</taxon>
        <taxon>Craniata</taxon>
        <taxon>Vertebrata</taxon>
        <taxon>Euteleostomi</taxon>
        <taxon>Mammalia</taxon>
        <taxon>Eutheria</taxon>
        <taxon>Laurasiatheria</taxon>
        <taxon>Chiroptera</taxon>
        <taxon>Yinpterochiroptera</taxon>
        <taxon>Rhinolophoidea</taxon>
        <taxon>Rhinolophidae</taxon>
        <taxon>Rhinolophinae</taxon>
        <taxon>Rhinolophus</taxon>
    </lineage>
</organism>
<accession>A0A7J7RXR5</accession>
<feature type="compositionally biased region" description="Polar residues" evidence="1">
    <location>
        <begin position="234"/>
        <end position="245"/>
    </location>
</feature>
<protein>
    <submittedName>
        <fullName evidence="2">Uncharacterized protein</fullName>
    </submittedName>
</protein>
<sequence length="245" mass="27462">MLLRVFTFCREGPSVVQLVLCSCVATREKELLPVSRLMLMALKQTPLPLSILGRSTALLATGPCTSSARPLDRDSRSRRRYSKILQTLRFFLGFLTSICRHGHRRKAVLSALHSKMACSSVSPVGKVTYCVAEEQAWAYAENPRCRDLRKHEQQEITDLPAELLPQKKCHHKLIQFHRGFPPAQRTRGPATSHARLFQKCSKQVSQEGPSSPSLASVLSQKCQNEKDTDGIKGQEQTGTRLLTHM</sequence>
<dbReference type="AlphaFoldDB" id="A0A7J7RXR5"/>
<reference evidence="2 3" key="1">
    <citation type="journal article" date="2020" name="Nature">
        <title>Six reference-quality genomes reveal evolution of bat adaptations.</title>
        <authorList>
            <person name="Jebb D."/>
            <person name="Huang Z."/>
            <person name="Pippel M."/>
            <person name="Hughes G.M."/>
            <person name="Lavrichenko K."/>
            <person name="Devanna P."/>
            <person name="Winkler S."/>
            <person name="Jermiin L.S."/>
            <person name="Skirmuntt E.C."/>
            <person name="Katzourakis A."/>
            <person name="Burkitt-Gray L."/>
            <person name="Ray D.A."/>
            <person name="Sullivan K.A.M."/>
            <person name="Roscito J.G."/>
            <person name="Kirilenko B.M."/>
            <person name="Davalos L.M."/>
            <person name="Corthals A.P."/>
            <person name="Power M.L."/>
            <person name="Jones G."/>
            <person name="Ransome R.D."/>
            <person name="Dechmann D.K.N."/>
            <person name="Locatelli A.G."/>
            <person name="Puechmaille S.J."/>
            <person name="Fedrigo O."/>
            <person name="Jarvis E.D."/>
            <person name="Hiller M."/>
            <person name="Vernes S.C."/>
            <person name="Myers E.W."/>
            <person name="Teeling E.C."/>
        </authorList>
    </citation>
    <scope>NUCLEOTIDE SEQUENCE [LARGE SCALE GENOMIC DNA]</scope>
    <source>
        <strain evidence="2">MRhiFer1</strain>
        <tissue evidence="2">Lung</tissue>
    </source>
</reference>
<proteinExistence type="predicted"/>